<dbReference type="AlphaFoldDB" id="A0A034WD92"/>
<dbReference type="SUPFAM" id="SSF52047">
    <property type="entry name" value="RNI-like"/>
    <property type="match status" value="1"/>
</dbReference>
<evidence type="ECO:0000256" key="1">
    <source>
        <dbReference type="ARBA" id="ARBA00022786"/>
    </source>
</evidence>
<evidence type="ECO:0000313" key="3">
    <source>
        <dbReference type="EMBL" id="JAC53556.1"/>
    </source>
</evidence>
<reference evidence="3" key="1">
    <citation type="journal article" date="2014" name="BMC Genomics">
        <title>Characterizing the developmental transcriptome of the oriental fruit fly, Bactrocera dorsalis (Diptera: Tephritidae) through comparative genomic analysis with Drosophila melanogaster utilizing modENCODE datasets.</title>
        <authorList>
            <person name="Geib S.M."/>
            <person name="Calla B."/>
            <person name="Hall B."/>
            <person name="Hou S."/>
            <person name="Manoukis N.C."/>
        </authorList>
    </citation>
    <scope>NUCLEOTIDE SEQUENCE</scope>
    <source>
        <strain evidence="3">Punador</strain>
    </source>
</reference>
<feature type="domain" description="F-box" evidence="2">
    <location>
        <begin position="15"/>
        <end position="49"/>
    </location>
</feature>
<dbReference type="SUPFAM" id="SSF81383">
    <property type="entry name" value="F-box domain"/>
    <property type="match status" value="1"/>
</dbReference>
<proteinExistence type="predicted"/>
<dbReference type="PANTHER" id="PTHR13318:SF95">
    <property type="entry name" value="F-BOX PROTEIN YLR352W"/>
    <property type="match status" value="1"/>
</dbReference>
<dbReference type="KEGG" id="bdr:105222471"/>
<dbReference type="GeneID" id="105222471"/>
<accession>A0A034WD92</accession>
<evidence type="ECO:0000259" key="2">
    <source>
        <dbReference type="Pfam" id="PF00646"/>
    </source>
</evidence>
<dbReference type="InterPro" id="IPR006553">
    <property type="entry name" value="Leu-rich_rpt_Cys-con_subtyp"/>
</dbReference>
<dbReference type="InterPro" id="IPR001810">
    <property type="entry name" value="F-box_dom"/>
</dbReference>
<organism evidence="3">
    <name type="scientific">Bactrocera dorsalis</name>
    <name type="common">Oriental fruit fly</name>
    <name type="synonym">Dacus dorsalis</name>
    <dbReference type="NCBI Taxonomy" id="27457"/>
    <lineage>
        <taxon>Eukaryota</taxon>
        <taxon>Metazoa</taxon>
        <taxon>Ecdysozoa</taxon>
        <taxon>Arthropoda</taxon>
        <taxon>Hexapoda</taxon>
        <taxon>Insecta</taxon>
        <taxon>Pterygota</taxon>
        <taxon>Neoptera</taxon>
        <taxon>Endopterygota</taxon>
        <taxon>Diptera</taxon>
        <taxon>Brachycera</taxon>
        <taxon>Muscomorpha</taxon>
        <taxon>Tephritoidea</taxon>
        <taxon>Tephritidae</taxon>
        <taxon>Bactrocera</taxon>
        <taxon>Bactrocera</taxon>
    </lineage>
</organism>
<keyword evidence="1" id="KW-0833">Ubl conjugation pathway</keyword>
<dbReference type="Pfam" id="PF00646">
    <property type="entry name" value="F-box"/>
    <property type="match status" value="1"/>
</dbReference>
<dbReference type="GO" id="GO:0031146">
    <property type="term" value="P:SCF-dependent proteasomal ubiquitin-dependent protein catabolic process"/>
    <property type="evidence" value="ECO:0007669"/>
    <property type="project" value="TreeGrafter"/>
</dbReference>
<dbReference type="OrthoDB" id="6492012at2759"/>
<gene>
    <name evidence="3" type="primary">YKK7</name>
</gene>
<name>A0A034WD92_BACDO</name>
<dbReference type="RefSeq" id="XP_011198119.2">
    <property type="nucleotide sequence ID" value="XM_011199817.4"/>
</dbReference>
<sequence>MSQHNRDEEVTKASLLMLNDDCLLEIFKQLNLVEQVRLATVCPRLRSVFQYYCQRHCKILRKYDLNDMSTREIRRFFEMAGNYLEELVNLPYNDQERNEYVTQVNKNCPNVRRIYFGMTKIKSKCLRKLLMNMKHLNSLHLQKCSLDDNAMKSVSELATLEILRLEGEEDITGRYLSKLKCLKELTFVECGIQDDFFVEICTSLKDLKKLTLQWCDALTDVAISALPVNCVNLEKLNISCNQSFEYYDIARLPRLVDLELSAEMFRTQSFNLLLNRLADQKGEQLECLRIFSPRLIVDDGMRPLSQFKNLKVFGCDCSKYIDATCLRYICALQYLETVSLRYCRSVTNEAVLVLLDGCPKLKYINVMHCDQLTEELIYKTIDLLQRKQVDKQRARDNLPVLMMVAGTRIRHIILDDTKYLEALEGGLLKLSFANPFQFPYENLYYTYNVPAIRELKYFY</sequence>
<dbReference type="Gene3D" id="3.80.10.10">
    <property type="entry name" value="Ribonuclease Inhibitor"/>
    <property type="match status" value="1"/>
</dbReference>
<dbReference type="InterPro" id="IPR032675">
    <property type="entry name" value="LRR_dom_sf"/>
</dbReference>
<dbReference type="InterPro" id="IPR036047">
    <property type="entry name" value="F-box-like_dom_sf"/>
</dbReference>
<dbReference type="EMBL" id="GAKP01005396">
    <property type="protein sequence ID" value="JAC53556.1"/>
    <property type="molecule type" value="Transcribed_RNA"/>
</dbReference>
<protein>
    <submittedName>
        <fullName evidence="3">Putative F-box/LRR-repeat protein C02F5.7</fullName>
    </submittedName>
</protein>
<dbReference type="GO" id="GO:0019005">
    <property type="term" value="C:SCF ubiquitin ligase complex"/>
    <property type="evidence" value="ECO:0007669"/>
    <property type="project" value="TreeGrafter"/>
</dbReference>
<dbReference type="SMART" id="SM00367">
    <property type="entry name" value="LRR_CC"/>
    <property type="match status" value="5"/>
</dbReference>
<dbReference type="PANTHER" id="PTHR13318">
    <property type="entry name" value="PARTNER OF PAIRED, ISOFORM B-RELATED"/>
    <property type="match status" value="1"/>
</dbReference>